<dbReference type="Proteomes" id="UP000639772">
    <property type="component" value="Chromosome 11"/>
</dbReference>
<dbReference type="AlphaFoldDB" id="A0A835Q1I1"/>
<dbReference type="PANTHER" id="PTHR48436:SF1">
    <property type="entry name" value="2, PUTATIVE-RELATED"/>
    <property type="match status" value="1"/>
</dbReference>
<evidence type="ECO:0000313" key="3">
    <source>
        <dbReference type="Proteomes" id="UP000639772"/>
    </source>
</evidence>
<evidence type="ECO:0008006" key="4">
    <source>
        <dbReference type="Google" id="ProtNLM"/>
    </source>
</evidence>
<proteinExistence type="predicted"/>
<feature type="region of interest" description="Disordered" evidence="1">
    <location>
        <begin position="59"/>
        <end position="92"/>
    </location>
</feature>
<name>A0A835Q1I1_VANPL</name>
<dbReference type="EMBL" id="JADCNM010000011">
    <property type="protein sequence ID" value="KAG0462406.1"/>
    <property type="molecule type" value="Genomic_DNA"/>
</dbReference>
<feature type="compositionally biased region" description="Polar residues" evidence="1">
    <location>
        <begin position="61"/>
        <end position="81"/>
    </location>
</feature>
<evidence type="ECO:0000313" key="2">
    <source>
        <dbReference type="EMBL" id="KAG0462406.1"/>
    </source>
</evidence>
<dbReference type="InterPro" id="IPR055276">
    <property type="entry name" value="NHL41-like"/>
</dbReference>
<organism evidence="2 3">
    <name type="scientific">Vanilla planifolia</name>
    <name type="common">Vanilla</name>
    <dbReference type="NCBI Taxonomy" id="51239"/>
    <lineage>
        <taxon>Eukaryota</taxon>
        <taxon>Viridiplantae</taxon>
        <taxon>Streptophyta</taxon>
        <taxon>Embryophyta</taxon>
        <taxon>Tracheophyta</taxon>
        <taxon>Spermatophyta</taxon>
        <taxon>Magnoliopsida</taxon>
        <taxon>Liliopsida</taxon>
        <taxon>Asparagales</taxon>
        <taxon>Orchidaceae</taxon>
        <taxon>Vanilloideae</taxon>
        <taxon>Vanilleae</taxon>
        <taxon>Vanilla</taxon>
    </lineage>
</organism>
<comment type="caution">
    <text evidence="2">The sequence shown here is derived from an EMBL/GenBank/DDBJ whole genome shotgun (WGS) entry which is preliminary data.</text>
</comment>
<dbReference type="OrthoDB" id="777193at2759"/>
<accession>A0A835Q1I1</accession>
<feature type="region of interest" description="Disordered" evidence="1">
    <location>
        <begin position="124"/>
        <end position="148"/>
    </location>
</feature>
<evidence type="ECO:0000256" key="1">
    <source>
        <dbReference type="SAM" id="MobiDB-lite"/>
    </source>
</evidence>
<sequence length="362" mass="39387">MEVHHSLSSMASRQPIMEAIDDDAAALFHSYPSAVYYVQSPSSASPSAISAVELAVASGRHPSSSDSGTILSSFPPNTTPSRHGGGVPGVSEDATHRLTLSRYSSSRGSNNSFLNEKFKMCPHENKTRSGGSVMQGEEDIGGDDTARRGTRRRGFTEKIVVVSDSNDPLHCVVFQFAWKLLGSLALAVLVFFFATKPPAPVVSFKVVRLTHFSLGEGLDATGVPTTVLSCNCSMEMAIDNRSKIFGLHIHPTLLDMSFGALNFASAQSKASYVQSGSFSVQWLFVGVKNKPLYGAGRCMQDLLDSGRGLPLVIRVRSRLAYRVVWDLIKIKHQRHEHCILVLHGMHEPNLQIKVYNSTCIHG</sequence>
<dbReference type="PANTHER" id="PTHR48436">
    <property type="entry name" value="2, PUTATIVE-RELATED"/>
    <property type="match status" value="1"/>
</dbReference>
<gene>
    <name evidence="2" type="ORF">HPP92_020882</name>
</gene>
<reference evidence="2 3" key="1">
    <citation type="journal article" date="2020" name="Nat. Food">
        <title>A phased Vanilla planifolia genome enables genetic improvement of flavour and production.</title>
        <authorList>
            <person name="Hasing T."/>
            <person name="Tang H."/>
            <person name="Brym M."/>
            <person name="Khazi F."/>
            <person name="Huang T."/>
            <person name="Chambers A.H."/>
        </authorList>
    </citation>
    <scope>NUCLEOTIDE SEQUENCE [LARGE SCALE GENOMIC DNA]</scope>
    <source>
        <tissue evidence="2">Leaf</tissue>
    </source>
</reference>
<protein>
    <recommendedName>
        <fullName evidence="4">Late embryogenesis abundant protein LEA-2 subgroup domain-containing protein</fullName>
    </recommendedName>
</protein>